<evidence type="ECO:0000256" key="1">
    <source>
        <dbReference type="SAM" id="Phobius"/>
    </source>
</evidence>
<reference evidence="4" key="3">
    <citation type="submission" date="2025-04" db="UniProtKB">
        <authorList>
            <consortium name="RefSeq"/>
        </authorList>
    </citation>
    <scope>IDENTIFICATION</scope>
</reference>
<reference evidence="4" key="2">
    <citation type="submission" date="2018-01" db="EMBL/GenBank/DDBJ databases">
        <authorList>
            <consortium name="NCBI Genome Project"/>
        </authorList>
    </citation>
    <scope>NUCLEOTIDE SEQUENCE</scope>
</reference>
<name>A0A2H4H107_LINAN</name>
<dbReference type="EMBL" id="KX774482">
    <property type="protein sequence ID" value="ARH11229.1"/>
    <property type="molecule type" value="Genomic_DNA"/>
</dbReference>
<dbReference type="RefSeq" id="YP_009450468.1">
    <property type="nucleotide sequence ID" value="NC_036679.1"/>
</dbReference>
<keyword evidence="1" id="KW-0812">Transmembrane</keyword>
<feature type="transmembrane region" description="Helical" evidence="1">
    <location>
        <begin position="37"/>
        <end position="56"/>
    </location>
</feature>
<keyword evidence="2 4" id="KW-0496">Mitochondrion</keyword>
<feature type="transmembrane region" description="Helical" evidence="1">
    <location>
        <begin position="145"/>
        <end position="165"/>
    </location>
</feature>
<dbReference type="Proteomes" id="UP000085678">
    <property type="component" value="Mitochondrion MT"/>
</dbReference>
<evidence type="ECO:0000313" key="3">
    <source>
        <dbReference type="Proteomes" id="UP000085678"/>
    </source>
</evidence>
<dbReference type="CTD" id="4541"/>
<keyword evidence="1" id="KW-1133">Transmembrane helix</keyword>
<dbReference type="InterPro" id="IPR042106">
    <property type="entry name" value="Nuo/plastoQ_OxRdtase_6_NuoJ"/>
</dbReference>
<sequence>MPTSQTSVMVPVFTLVLATLMVISMFLMLISPTPMQLSCSLISFFVTSSCLVALIVHPWVGAILFLIYGGVILVAFVYVLAMDPSDEMKISKMDWHLLKVVPLILAVSVIPLFFGGWMGEATEEVVFLSSPDGYFLPLFNKSNRVFMVIILASLAGVMAGALKLISPLQGALRPMTNDELKGMGLAVDSKNPKKAKIFWSL</sequence>
<geneLocation type="mitochondrion" evidence="2 4"/>
<dbReference type="Gene3D" id="1.20.120.1200">
    <property type="entry name" value="NADH-ubiquinone/plastoquinone oxidoreductase chain 6, subunit NuoJ"/>
    <property type="match status" value="1"/>
</dbReference>
<feature type="transmembrane region" description="Helical" evidence="1">
    <location>
        <begin position="100"/>
        <end position="119"/>
    </location>
</feature>
<keyword evidence="1" id="KW-0472">Membrane</keyword>
<evidence type="ECO:0000313" key="2">
    <source>
        <dbReference type="EMBL" id="ARH11229.1"/>
    </source>
</evidence>
<dbReference type="AlphaFoldDB" id="A0A2H4H107"/>
<organism evidence="2">
    <name type="scientific">Lingula anatina</name>
    <name type="common">Brachiopod</name>
    <name type="synonym">Lingula unguis</name>
    <dbReference type="NCBI Taxonomy" id="7574"/>
    <lineage>
        <taxon>Eukaryota</taxon>
        <taxon>Metazoa</taxon>
        <taxon>Spiralia</taxon>
        <taxon>Lophotrochozoa</taxon>
        <taxon>Brachiopoda</taxon>
        <taxon>Linguliformea</taxon>
        <taxon>Lingulata</taxon>
        <taxon>Lingulida</taxon>
        <taxon>Linguloidea</taxon>
        <taxon>Lingulidae</taxon>
        <taxon>Lingula</taxon>
    </lineage>
</organism>
<protein>
    <submittedName>
        <fullName evidence="2 4">NADH dehydrogenase subunit 6</fullName>
    </submittedName>
</protein>
<proteinExistence type="predicted"/>
<keyword evidence="3" id="KW-1185">Reference proteome</keyword>
<reference evidence="2 4" key="1">
    <citation type="submission" date="2016-08" db="EMBL/GenBank/DDBJ databases">
        <title>Complete mitochondrial genome of Lingula anatina.</title>
        <authorList>
            <person name="Karagozlu M.Z."/>
            <person name="Kim C.-B."/>
        </authorList>
    </citation>
    <scope>NUCLEOTIDE SEQUENCE</scope>
</reference>
<dbReference type="GeneID" id="35983426"/>
<gene>
    <name evidence="2 4" type="primary">ND6</name>
    <name evidence="4" type="ORF">C2G87_mgp07</name>
</gene>
<dbReference type="KEGG" id="lak:C2G87_mgp07"/>
<evidence type="ECO:0000313" key="4">
    <source>
        <dbReference type="RefSeq" id="YP_009450468.1"/>
    </source>
</evidence>
<feature type="transmembrane region" description="Helical" evidence="1">
    <location>
        <begin position="62"/>
        <end position="80"/>
    </location>
</feature>
<accession>A0A2H4H107</accession>
<feature type="transmembrane region" description="Helical" evidence="1">
    <location>
        <begin position="12"/>
        <end position="30"/>
    </location>
</feature>